<dbReference type="AlphaFoldDB" id="A0A9N9X899"/>
<gene>
    <name evidence="1" type="ORF">DIABBA_LOCUS4937</name>
</gene>
<dbReference type="OrthoDB" id="9973389at2759"/>
<sequence>MVLLSTVLHFKLIYRSISSRAFNWYEEGLHYHGFKYYPKKAVRTDCTTNPAKLFRVELKKPFRGAPYWEKHIIKEFQLDKKVNSYTIVKNIPENNQRLWKIKYMINITPITFPNGFPDITDLTYLQENGKLNIIKKDAVHKDQLGASENFRNNRYRLDGDTLRRHSRRKWLSGWDSP</sequence>
<dbReference type="GO" id="GO:0005739">
    <property type="term" value="C:mitochondrion"/>
    <property type="evidence" value="ECO:0007669"/>
    <property type="project" value="TreeGrafter"/>
</dbReference>
<dbReference type="PANTHER" id="PTHR15892:SF2">
    <property type="entry name" value="LARGE RIBOSOMAL SUBUNIT PROTEIN UL30M"/>
    <property type="match status" value="1"/>
</dbReference>
<dbReference type="InterPro" id="IPR036919">
    <property type="entry name" value="Ribo_uL30_ferredoxin-like_sf"/>
</dbReference>
<dbReference type="GO" id="GO:0003735">
    <property type="term" value="F:structural constituent of ribosome"/>
    <property type="evidence" value="ECO:0007669"/>
    <property type="project" value="InterPro"/>
</dbReference>
<dbReference type="SUPFAM" id="SSF55129">
    <property type="entry name" value="Ribosomal protein L30p/L7e"/>
    <property type="match status" value="1"/>
</dbReference>
<evidence type="ECO:0000313" key="1">
    <source>
        <dbReference type="EMBL" id="CAG9831337.1"/>
    </source>
</evidence>
<evidence type="ECO:0008006" key="3">
    <source>
        <dbReference type="Google" id="ProtNLM"/>
    </source>
</evidence>
<accession>A0A9N9X899</accession>
<dbReference type="GO" id="GO:0015934">
    <property type="term" value="C:large ribosomal subunit"/>
    <property type="evidence" value="ECO:0007669"/>
    <property type="project" value="InterPro"/>
</dbReference>
<dbReference type="EMBL" id="OU898278">
    <property type="protein sequence ID" value="CAG9831337.1"/>
    <property type="molecule type" value="Genomic_DNA"/>
</dbReference>
<keyword evidence="2" id="KW-1185">Reference proteome</keyword>
<dbReference type="Proteomes" id="UP001153709">
    <property type="component" value="Chromosome 3"/>
</dbReference>
<proteinExistence type="predicted"/>
<dbReference type="InterPro" id="IPR005996">
    <property type="entry name" value="Ribosomal_uL30_bac-type"/>
</dbReference>
<dbReference type="GO" id="GO:0006412">
    <property type="term" value="P:translation"/>
    <property type="evidence" value="ECO:0007669"/>
    <property type="project" value="InterPro"/>
</dbReference>
<protein>
    <recommendedName>
        <fullName evidence="3">39S ribosomal protein L30, mitochondrial</fullName>
    </recommendedName>
</protein>
<organism evidence="1 2">
    <name type="scientific">Diabrotica balteata</name>
    <name type="common">Banded cucumber beetle</name>
    <dbReference type="NCBI Taxonomy" id="107213"/>
    <lineage>
        <taxon>Eukaryota</taxon>
        <taxon>Metazoa</taxon>
        <taxon>Ecdysozoa</taxon>
        <taxon>Arthropoda</taxon>
        <taxon>Hexapoda</taxon>
        <taxon>Insecta</taxon>
        <taxon>Pterygota</taxon>
        <taxon>Neoptera</taxon>
        <taxon>Endopterygota</taxon>
        <taxon>Coleoptera</taxon>
        <taxon>Polyphaga</taxon>
        <taxon>Cucujiformia</taxon>
        <taxon>Chrysomeloidea</taxon>
        <taxon>Chrysomelidae</taxon>
        <taxon>Galerucinae</taxon>
        <taxon>Diabroticina</taxon>
        <taxon>Diabroticites</taxon>
        <taxon>Diabrotica</taxon>
    </lineage>
</organism>
<name>A0A9N9X899_DIABA</name>
<dbReference type="PANTHER" id="PTHR15892">
    <property type="entry name" value="MITOCHONDRIAL RIBOSOMAL PROTEIN L30"/>
    <property type="match status" value="1"/>
</dbReference>
<evidence type="ECO:0000313" key="2">
    <source>
        <dbReference type="Proteomes" id="UP001153709"/>
    </source>
</evidence>
<reference evidence="1" key="1">
    <citation type="submission" date="2022-01" db="EMBL/GenBank/DDBJ databases">
        <authorList>
            <person name="King R."/>
        </authorList>
    </citation>
    <scope>NUCLEOTIDE SEQUENCE</scope>
</reference>